<dbReference type="EMBL" id="AL646052">
    <property type="protein sequence ID" value="CAD16812.1"/>
    <property type="molecule type" value="Genomic_DNA"/>
</dbReference>
<dbReference type="InterPro" id="IPR041736">
    <property type="entry name" value="4OHPhenylPyrv_dOase_N"/>
</dbReference>
<dbReference type="CDD" id="cd07250">
    <property type="entry name" value="HPPD_C_like"/>
    <property type="match status" value="1"/>
</dbReference>
<keyword evidence="7" id="KW-0560">Oxidoreductase</keyword>
<dbReference type="Pfam" id="PF00903">
    <property type="entry name" value="Glyoxalase"/>
    <property type="match status" value="1"/>
</dbReference>
<dbReference type="eggNOG" id="COG3185">
    <property type="taxonomic scope" value="Bacteria"/>
</dbReference>
<dbReference type="EnsemblBacteria" id="CAD16812">
    <property type="protein sequence ID" value="CAD16812"/>
    <property type="gene ID" value="RSc3103"/>
</dbReference>
<dbReference type="PROSITE" id="PS51819">
    <property type="entry name" value="VOC"/>
    <property type="match status" value="2"/>
</dbReference>
<keyword evidence="2 5" id="KW-0479">Metal-binding</keyword>
<evidence type="ECO:0000256" key="2">
    <source>
        <dbReference type="ARBA" id="ARBA00022723"/>
    </source>
</evidence>
<evidence type="ECO:0000313" key="8">
    <source>
        <dbReference type="Proteomes" id="UP000001436"/>
    </source>
</evidence>
<dbReference type="InterPro" id="IPR029068">
    <property type="entry name" value="Glyas_Bleomycin-R_OHBP_Dase"/>
</dbReference>
<keyword evidence="4 5" id="KW-0408">Iron</keyword>
<keyword evidence="8" id="KW-1185">Reference proteome</keyword>
<dbReference type="PATRIC" id="fig|267608.8.peg.3168"/>
<dbReference type="FunFam" id="3.10.180.10:FF:000007">
    <property type="entry name" value="4-hydroxyphenylpyruvate dioxygenase"/>
    <property type="match status" value="1"/>
</dbReference>
<dbReference type="STRING" id="267608.RSc3103"/>
<dbReference type="Gene3D" id="3.10.180.10">
    <property type="entry name" value="2,3-Dihydroxybiphenyl 1,2-Dioxygenase, domain 1"/>
    <property type="match status" value="2"/>
</dbReference>
<evidence type="ECO:0000313" key="7">
    <source>
        <dbReference type="EMBL" id="CAD16812.1"/>
    </source>
</evidence>
<dbReference type="RefSeq" id="WP_011002994.1">
    <property type="nucleotide sequence ID" value="NC_003295.1"/>
</dbReference>
<dbReference type="PANTHER" id="PTHR11959">
    <property type="entry name" value="4-HYDROXYPHENYLPYRUVATE DIOXYGENASE"/>
    <property type="match status" value="1"/>
</dbReference>
<evidence type="ECO:0000256" key="5">
    <source>
        <dbReference type="PIRSR" id="PIRSR009283-1"/>
    </source>
</evidence>
<dbReference type="GO" id="GO:0003868">
    <property type="term" value="F:4-hydroxyphenylpyruvate dioxygenase activity"/>
    <property type="evidence" value="ECO:0007669"/>
    <property type="project" value="UniProtKB-EC"/>
</dbReference>
<evidence type="ECO:0000256" key="4">
    <source>
        <dbReference type="ARBA" id="ARBA00023004"/>
    </source>
</evidence>
<dbReference type="CDD" id="cd08342">
    <property type="entry name" value="HPPD_N_like"/>
    <property type="match status" value="1"/>
</dbReference>
<sequence>MSFTPWENPMGTAGFEFIEYAAPDPVAMGKLFEKMGFSAIAKHRHKNVTLYRQGGINFIINAEADSFAQRFARLHGPSICAIAFRVQDAALAYQRALELGAWGFDTHSGPMELNIPAIKGIGDSLIYLVDRWTGKNGAKDVDIGNISIYDVDFVPIPGANPNPIGHGLTYIDHLTHNVYRGRMKEWAEFYERFFNFREIRYFDIEGQVTGVKSKAMTSPCGNIRIPINEEGTEKAGQIQEYLDMYHGEGIQHIALGSTDLHRTVDALRGNGIKLLDTIDTYYELVDKRIPGHGENVAELKKRKILIDGAPGDLLLQIFSENQLGPIFFEFIQRKGNQGFGEGNFKALFESIELDQMRRGVLKADQPA</sequence>
<dbReference type="InterPro" id="IPR005956">
    <property type="entry name" value="4OHPhenylPyrv_dOase"/>
</dbReference>
<dbReference type="InterPro" id="IPR041735">
    <property type="entry name" value="4OHPhenylPyrv_dOase_C"/>
</dbReference>
<comment type="cofactor">
    <cofactor evidence="5">
        <name>Fe cation</name>
        <dbReference type="ChEBI" id="CHEBI:24875"/>
    </cofactor>
    <text evidence="5">Binds 1 Fe cation per subunit.</text>
</comment>
<dbReference type="AlphaFoldDB" id="Q8XUT2"/>
<gene>
    <name evidence="7" type="primary">hpd</name>
    <name evidence="7" type="ordered locus">RSc3103</name>
</gene>
<name>Q8XUT2_RALN1</name>
<evidence type="ECO:0000256" key="3">
    <source>
        <dbReference type="ARBA" id="ARBA00022737"/>
    </source>
</evidence>
<evidence type="ECO:0000259" key="6">
    <source>
        <dbReference type="PROSITE" id="PS51819"/>
    </source>
</evidence>
<protein>
    <submittedName>
        <fullName evidence="7">Probable 4-hydroxyphenylpyruvate dioxygenase oxidoreductase protein</fullName>
        <ecNumber evidence="7">1.13.11.27</ecNumber>
    </submittedName>
</protein>
<dbReference type="KEGG" id="rso:RSc3103"/>
<dbReference type="GO" id="GO:0006572">
    <property type="term" value="P:L-tyrosine catabolic process"/>
    <property type="evidence" value="ECO:0007669"/>
    <property type="project" value="TreeGrafter"/>
</dbReference>
<feature type="binding site" evidence="5">
    <location>
        <position position="173"/>
    </location>
    <ligand>
        <name>Fe cation</name>
        <dbReference type="ChEBI" id="CHEBI:24875"/>
    </ligand>
</feature>
<evidence type="ECO:0000256" key="1">
    <source>
        <dbReference type="ARBA" id="ARBA00005877"/>
    </source>
</evidence>
<dbReference type="InterPro" id="IPR037523">
    <property type="entry name" value="VOC_core"/>
</dbReference>
<dbReference type="Pfam" id="PF14696">
    <property type="entry name" value="Glyoxalase_5"/>
    <property type="match status" value="1"/>
</dbReference>
<feature type="domain" description="VOC" evidence="6">
    <location>
        <begin position="170"/>
        <end position="320"/>
    </location>
</feature>
<organism evidence="7 8">
    <name type="scientific">Ralstonia nicotianae (strain ATCC BAA-1114 / GMI1000)</name>
    <name type="common">Ralstonia solanacearum</name>
    <dbReference type="NCBI Taxonomy" id="267608"/>
    <lineage>
        <taxon>Bacteria</taxon>
        <taxon>Pseudomonadati</taxon>
        <taxon>Pseudomonadota</taxon>
        <taxon>Betaproteobacteria</taxon>
        <taxon>Burkholderiales</taxon>
        <taxon>Burkholderiaceae</taxon>
        <taxon>Ralstonia</taxon>
        <taxon>Ralstonia solanacearum species complex</taxon>
    </lineage>
</organism>
<feature type="binding site" evidence="5">
    <location>
        <position position="329"/>
    </location>
    <ligand>
        <name>Fe cation</name>
        <dbReference type="ChEBI" id="CHEBI:24875"/>
    </ligand>
</feature>
<dbReference type="Proteomes" id="UP000001436">
    <property type="component" value="Chromosome"/>
</dbReference>
<dbReference type="InterPro" id="IPR004360">
    <property type="entry name" value="Glyas_Fos-R_dOase_dom"/>
</dbReference>
<dbReference type="GO" id="GO:0046872">
    <property type="term" value="F:metal ion binding"/>
    <property type="evidence" value="ECO:0007669"/>
    <property type="project" value="UniProtKB-KW"/>
</dbReference>
<keyword evidence="7" id="KW-0223">Dioxygenase</keyword>
<feature type="binding site" evidence="5">
    <location>
        <position position="252"/>
    </location>
    <ligand>
        <name>Fe cation</name>
        <dbReference type="ChEBI" id="CHEBI:24875"/>
    </ligand>
</feature>
<proteinExistence type="inferred from homology"/>
<dbReference type="SUPFAM" id="SSF54593">
    <property type="entry name" value="Glyoxalase/Bleomycin resistance protein/Dihydroxybiphenyl dioxygenase"/>
    <property type="match status" value="1"/>
</dbReference>
<comment type="similarity">
    <text evidence="1">Belongs to the 4HPPD family.</text>
</comment>
<dbReference type="EC" id="1.13.11.27" evidence="7"/>
<dbReference type="NCBIfam" id="TIGR01263">
    <property type="entry name" value="4HPPD"/>
    <property type="match status" value="1"/>
</dbReference>
<reference evidence="7 8" key="1">
    <citation type="journal article" date="2002" name="Nature">
        <title>Genome sequence of the plant pathogen Ralstonia solanacearum.</title>
        <authorList>
            <person name="Salanoubat M."/>
            <person name="Genin S."/>
            <person name="Artiguenave F."/>
            <person name="Gouzy J."/>
            <person name="Mangenot S."/>
            <person name="Arlat M."/>
            <person name="Billault A."/>
            <person name="Brottier P."/>
            <person name="Camus J.C."/>
            <person name="Cattolico L."/>
            <person name="Chandler M."/>
            <person name="Choisne N."/>
            <person name="Claudel-Renard C."/>
            <person name="Cunnac S."/>
            <person name="Demange N."/>
            <person name="Gaspin C."/>
            <person name="Lavie M."/>
            <person name="Moisan A."/>
            <person name="Robert C."/>
            <person name="Saurin W."/>
            <person name="Schiex T."/>
            <person name="Siguier P."/>
            <person name="Thebault P."/>
            <person name="Whalen M."/>
            <person name="Wincker P."/>
            <person name="Levy M."/>
            <person name="Weissenbach J."/>
            <person name="Boucher C.A."/>
        </authorList>
    </citation>
    <scope>NUCLEOTIDE SEQUENCE [LARGE SCALE GENOMIC DNA]</scope>
    <source>
        <strain evidence="8">ATCC BAA-1114 / GMI1000</strain>
    </source>
</reference>
<accession>Q8XUT2</accession>
<dbReference type="HOGENOM" id="CLU_034004_1_0_4"/>
<dbReference type="PANTHER" id="PTHR11959:SF1">
    <property type="entry name" value="4-HYDROXYPHENYLPYRUVATE DIOXYGENASE"/>
    <property type="match status" value="1"/>
</dbReference>
<feature type="domain" description="VOC" evidence="6">
    <location>
        <begin position="14"/>
        <end position="131"/>
    </location>
</feature>
<keyword evidence="3" id="KW-0677">Repeat</keyword>
<dbReference type="PIRSF" id="PIRSF009283">
    <property type="entry name" value="HPP_dOase"/>
    <property type="match status" value="1"/>
</dbReference>